<proteinExistence type="predicted"/>
<dbReference type="AlphaFoldDB" id="A0A392TQV3"/>
<comment type="caution">
    <text evidence="1">The sequence shown here is derived from an EMBL/GenBank/DDBJ whole genome shotgun (WGS) entry which is preliminary data.</text>
</comment>
<keyword evidence="2" id="KW-1185">Reference proteome</keyword>
<protein>
    <submittedName>
        <fullName evidence="1">EG45-like domain containing protein</fullName>
    </submittedName>
</protein>
<organism evidence="1 2">
    <name type="scientific">Trifolium medium</name>
    <dbReference type="NCBI Taxonomy" id="97028"/>
    <lineage>
        <taxon>Eukaryota</taxon>
        <taxon>Viridiplantae</taxon>
        <taxon>Streptophyta</taxon>
        <taxon>Embryophyta</taxon>
        <taxon>Tracheophyta</taxon>
        <taxon>Spermatophyta</taxon>
        <taxon>Magnoliopsida</taxon>
        <taxon>eudicotyledons</taxon>
        <taxon>Gunneridae</taxon>
        <taxon>Pentapetalae</taxon>
        <taxon>rosids</taxon>
        <taxon>fabids</taxon>
        <taxon>Fabales</taxon>
        <taxon>Fabaceae</taxon>
        <taxon>Papilionoideae</taxon>
        <taxon>50 kb inversion clade</taxon>
        <taxon>NPAAA clade</taxon>
        <taxon>Hologalegina</taxon>
        <taxon>IRL clade</taxon>
        <taxon>Trifolieae</taxon>
        <taxon>Trifolium</taxon>
    </lineage>
</organism>
<sequence length="21" mass="2204">MFGSAGEGIWDNGAACGRLYE</sequence>
<dbReference type="Proteomes" id="UP000265520">
    <property type="component" value="Unassembled WGS sequence"/>
</dbReference>
<feature type="non-terminal residue" evidence="1">
    <location>
        <position position="21"/>
    </location>
</feature>
<accession>A0A392TQV3</accession>
<dbReference type="EMBL" id="LXQA010639646">
    <property type="protein sequence ID" value="MCI63579.1"/>
    <property type="molecule type" value="Genomic_DNA"/>
</dbReference>
<reference evidence="1 2" key="1">
    <citation type="journal article" date="2018" name="Front. Plant Sci.">
        <title>Red Clover (Trifolium pratense) and Zigzag Clover (T. medium) - A Picture of Genomic Similarities and Differences.</title>
        <authorList>
            <person name="Dluhosova J."/>
            <person name="Istvanek J."/>
            <person name="Nedelnik J."/>
            <person name="Repkova J."/>
        </authorList>
    </citation>
    <scope>NUCLEOTIDE SEQUENCE [LARGE SCALE GENOMIC DNA]</scope>
    <source>
        <strain evidence="2">cv. 10/8</strain>
        <tissue evidence="1">Leaf</tissue>
    </source>
</reference>
<evidence type="ECO:0000313" key="1">
    <source>
        <dbReference type="EMBL" id="MCI63579.1"/>
    </source>
</evidence>
<name>A0A392TQV3_9FABA</name>
<evidence type="ECO:0000313" key="2">
    <source>
        <dbReference type="Proteomes" id="UP000265520"/>
    </source>
</evidence>